<dbReference type="SUPFAM" id="SSF53807">
    <property type="entry name" value="Helical backbone' metal receptor"/>
    <property type="match status" value="1"/>
</dbReference>
<dbReference type="InterPro" id="IPR050902">
    <property type="entry name" value="ABC_Transporter_SBP"/>
</dbReference>
<evidence type="ECO:0000313" key="6">
    <source>
        <dbReference type="Proteomes" id="UP000183952"/>
    </source>
</evidence>
<comment type="similarity">
    <text evidence="1">Belongs to the bacterial solute-binding protein 8 family.</text>
</comment>
<reference evidence="5 6" key="1">
    <citation type="submission" date="2016-11" db="EMBL/GenBank/DDBJ databases">
        <authorList>
            <person name="Jaros S."/>
            <person name="Januszkiewicz K."/>
            <person name="Wedrychowicz H."/>
        </authorList>
    </citation>
    <scope>NUCLEOTIDE SEQUENCE [LARGE SCALE GENOMIC DNA]</scope>
    <source>
        <strain evidence="5 6">DSM 3090</strain>
    </source>
</reference>
<accession>A0A1M6K9L6</accession>
<dbReference type="InterPro" id="IPR002491">
    <property type="entry name" value="ABC_transptr_periplasmic_BD"/>
</dbReference>
<dbReference type="PANTHER" id="PTHR30535:SF7">
    <property type="entry name" value="IRON(III) DICITRATE-BINDING PROTEIN"/>
    <property type="match status" value="1"/>
</dbReference>
<gene>
    <name evidence="5" type="ORF">SAMN02745248_00386</name>
</gene>
<evidence type="ECO:0000256" key="3">
    <source>
        <dbReference type="SAM" id="SignalP"/>
    </source>
</evidence>
<dbReference type="Pfam" id="PF01497">
    <property type="entry name" value="Peripla_BP_2"/>
    <property type="match status" value="1"/>
</dbReference>
<evidence type="ECO:0000256" key="1">
    <source>
        <dbReference type="ARBA" id="ARBA00008814"/>
    </source>
</evidence>
<dbReference type="AlphaFoldDB" id="A0A1M6K9L6"/>
<feature type="region of interest" description="Disordered" evidence="2">
    <location>
        <begin position="27"/>
        <end position="47"/>
    </location>
</feature>
<dbReference type="PROSITE" id="PS51257">
    <property type="entry name" value="PROKAR_LIPOPROTEIN"/>
    <property type="match status" value="1"/>
</dbReference>
<name>A0A1M6K9L6_9CLOT</name>
<protein>
    <submittedName>
        <fullName evidence="5">Iron complex transport system substrate-binding protein</fullName>
    </submittedName>
</protein>
<evidence type="ECO:0000313" key="5">
    <source>
        <dbReference type="EMBL" id="SHJ55624.1"/>
    </source>
</evidence>
<keyword evidence="3" id="KW-0732">Signal</keyword>
<dbReference type="Proteomes" id="UP000183952">
    <property type="component" value="Unassembled WGS sequence"/>
</dbReference>
<dbReference type="RefSeq" id="WP_084671968.1">
    <property type="nucleotide sequence ID" value="NZ_FRAD01000004.1"/>
</dbReference>
<dbReference type="OrthoDB" id="89746at2"/>
<dbReference type="Gene3D" id="3.40.50.1980">
    <property type="entry name" value="Nitrogenase molybdenum iron protein domain"/>
    <property type="match status" value="2"/>
</dbReference>
<feature type="chain" id="PRO_5039004396" evidence="3">
    <location>
        <begin position="21"/>
        <end position="341"/>
    </location>
</feature>
<dbReference type="EMBL" id="FRAD01000004">
    <property type="protein sequence ID" value="SHJ55624.1"/>
    <property type="molecule type" value="Genomic_DNA"/>
</dbReference>
<dbReference type="STRING" id="1121331.SAMN02745248_00386"/>
<feature type="signal peptide" evidence="3">
    <location>
        <begin position="1"/>
        <end position="20"/>
    </location>
</feature>
<evidence type="ECO:0000259" key="4">
    <source>
        <dbReference type="PROSITE" id="PS50983"/>
    </source>
</evidence>
<dbReference type="PROSITE" id="PS50983">
    <property type="entry name" value="FE_B12_PBP"/>
    <property type="match status" value="1"/>
</dbReference>
<feature type="compositionally biased region" description="Basic and acidic residues" evidence="2">
    <location>
        <begin position="38"/>
        <end position="47"/>
    </location>
</feature>
<keyword evidence="6" id="KW-1185">Reference proteome</keyword>
<sequence>MKKMISIIIMLTICAFTLTACGGEKKANVNDQQSNKTETSDAKKTDSHYPVKITTHNFKKEKVEITFNKAPERVICYGLNSVENMIALGLEDKIVLAMTRPEDVLPKYQEGLKKIPEIQKEFITKEKAIELNPDFILAWYSSFSDKRLGDVSFWHERNINTYMAYNSGLGNQTLQNEYDDILNLGKMFNVEEKAEAIVKEMKDKVKKGQDFAKEKAPEDIVILEDEGDVFRIYGENSIGGDIAMQVGANLVAKDKNKRLSAEDLIKLNPKMIFGVHFGPNSKSLNDKNCMDVFKKNPALGNIDAVKNGKMYPTDLSLVYSPGVRVLESLDFFLEHLYPNAK</sequence>
<proteinExistence type="inferred from homology"/>
<organism evidence="5 6">
    <name type="scientific">Hathewaya proteolytica DSM 3090</name>
    <dbReference type="NCBI Taxonomy" id="1121331"/>
    <lineage>
        <taxon>Bacteria</taxon>
        <taxon>Bacillati</taxon>
        <taxon>Bacillota</taxon>
        <taxon>Clostridia</taxon>
        <taxon>Eubacteriales</taxon>
        <taxon>Clostridiaceae</taxon>
        <taxon>Hathewaya</taxon>
    </lineage>
</organism>
<feature type="domain" description="Fe/B12 periplasmic-binding" evidence="4">
    <location>
        <begin position="73"/>
        <end position="340"/>
    </location>
</feature>
<dbReference type="PANTHER" id="PTHR30535">
    <property type="entry name" value="VITAMIN B12-BINDING PROTEIN"/>
    <property type="match status" value="1"/>
</dbReference>
<evidence type="ECO:0000256" key="2">
    <source>
        <dbReference type="SAM" id="MobiDB-lite"/>
    </source>
</evidence>